<reference evidence="3" key="2">
    <citation type="submission" date="2020-09" db="EMBL/GenBank/DDBJ databases">
        <authorList>
            <person name="Sun Q."/>
            <person name="Ohkuma M."/>
        </authorList>
    </citation>
    <scope>NUCLEOTIDE SEQUENCE</scope>
    <source>
        <strain evidence="3">JCM 3346</strain>
    </source>
</reference>
<organism evidence="3 4">
    <name type="scientific">Agromyces mediolanus</name>
    <name type="common">Corynebacterium mediolanum</name>
    <dbReference type="NCBI Taxonomy" id="41986"/>
    <lineage>
        <taxon>Bacteria</taxon>
        <taxon>Bacillati</taxon>
        <taxon>Actinomycetota</taxon>
        <taxon>Actinomycetes</taxon>
        <taxon>Micrococcales</taxon>
        <taxon>Microbacteriaceae</taxon>
        <taxon>Agromyces</taxon>
    </lineage>
</organism>
<proteinExistence type="predicted"/>
<evidence type="ECO:0000313" key="3">
    <source>
        <dbReference type="EMBL" id="GGR27489.1"/>
    </source>
</evidence>
<comment type="caution">
    <text evidence="3">The sequence shown here is derived from an EMBL/GenBank/DDBJ whole genome shotgun (WGS) entry which is preliminary data.</text>
</comment>
<name>A0A918CJL2_AGRME</name>
<evidence type="ECO:0000313" key="4">
    <source>
        <dbReference type="Proteomes" id="UP000610303"/>
    </source>
</evidence>
<sequence length="624" mass="66495">MTGTHDLQDEALRARFAVPHTLAVRPAQADPDLALVVEDQRAESFARLWRVGEAPGEELPFPVAVGAIIAGEGNGWIVDLADGGGSEVGSLVATSLDGSRRVDLTPGREPFVLRGLEASADGSLVLASIVDEQGYHLLAIPARPWGPASVVHHTAAEAWYGQPSADGRLASMDTTDHNPGVRRAAVSVFEVASGAPVAVLDDLPAGPVRAVRFSPEPGDERLLVATERTGYVRPAIWDPLTGERVDFEASDLEGEVIPLDWHAADGRILAVHVLDGVQRLLEFDERTRAHRVVRVGGSFANPDVADLHAFQWSSWYRRDGGVVALRSAWDVPLHAELIDRDGTVTVALPPAATPPGVPFTSRMVPSADGVPVQVWLGLPSGRAPLGTVLEVHGGPNLVFLDEYNPSAQAWIDAGFAYATVNYRGSVTFGQAFREGFWGSGGDREIDDIAAAVGWLREQGLGDPASTFITGASFGGHLTLLSLGRLPELFAGGFAHVAVADWEAAIAAMNPAVRGVWQTWVPPEAVARYSAVSYVDRVRGSAWINQGALDTRTPVVGVQRFVDEISARGGDVVLRIFDGGHEPTGLELLESEQRIMIELAHRTLDGRRWSDGAERPASAAGASSI</sequence>
<dbReference type="GO" id="GO:0004252">
    <property type="term" value="F:serine-type endopeptidase activity"/>
    <property type="evidence" value="ECO:0007669"/>
    <property type="project" value="TreeGrafter"/>
</dbReference>
<dbReference type="Pfam" id="PF00326">
    <property type="entry name" value="Peptidase_S9"/>
    <property type="match status" value="1"/>
</dbReference>
<dbReference type="EMBL" id="BMRJ01000002">
    <property type="protein sequence ID" value="GGR27489.1"/>
    <property type="molecule type" value="Genomic_DNA"/>
</dbReference>
<accession>A0A918CJL2</accession>
<evidence type="ECO:0000256" key="1">
    <source>
        <dbReference type="ARBA" id="ARBA00022801"/>
    </source>
</evidence>
<dbReference type="Proteomes" id="UP000610303">
    <property type="component" value="Unassembled WGS sequence"/>
</dbReference>
<dbReference type="PANTHER" id="PTHR42776:SF27">
    <property type="entry name" value="DIPEPTIDYL PEPTIDASE FAMILY MEMBER 6"/>
    <property type="match status" value="1"/>
</dbReference>
<dbReference type="InterPro" id="IPR029058">
    <property type="entry name" value="AB_hydrolase_fold"/>
</dbReference>
<keyword evidence="4" id="KW-1185">Reference proteome</keyword>
<dbReference type="InterPro" id="IPR015943">
    <property type="entry name" value="WD40/YVTN_repeat-like_dom_sf"/>
</dbReference>
<dbReference type="PANTHER" id="PTHR42776">
    <property type="entry name" value="SERINE PEPTIDASE S9 FAMILY MEMBER"/>
    <property type="match status" value="1"/>
</dbReference>
<dbReference type="SUPFAM" id="SSF53474">
    <property type="entry name" value="alpha/beta-Hydrolases"/>
    <property type="match status" value="1"/>
</dbReference>
<dbReference type="Gene3D" id="3.40.50.1820">
    <property type="entry name" value="alpha/beta hydrolase"/>
    <property type="match status" value="1"/>
</dbReference>
<dbReference type="AlphaFoldDB" id="A0A918CJL2"/>
<dbReference type="RefSeq" id="WP_189085344.1">
    <property type="nucleotide sequence ID" value="NZ_BMRJ01000002.1"/>
</dbReference>
<reference evidence="3" key="1">
    <citation type="journal article" date="2014" name="Int. J. Syst. Evol. Microbiol.">
        <title>Complete genome sequence of Corynebacterium casei LMG S-19264T (=DSM 44701T), isolated from a smear-ripened cheese.</title>
        <authorList>
            <consortium name="US DOE Joint Genome Institute (JGI-PGF)"/>
            <person name="Walter F."/>
            <person name="Albersmeier A."/>
            <person name="Kalinowski J."/>
            <person name="Ruckert C."/>
        </authorList>
    </citation>
    <scope>NUCLEOTIDE SEQUENCE</scope>
    <source>
        <strain evidence="3">JCM 3346</strain>
    </source>
</reference>
<feature type="domain" description="Peptidase S9 prolyl oligopeptidase catalytic" evidence="2">
    <location>
        <begin position="407"/>
        <end position="578"/>
    </location>
</feature>
<protein>
    <submittedName>
        <fullName evidence="3">Peptide hydrolase</fullName>
    </submittedName>
</protein>
<dbReference type="InterPro" id="IPR001375">
    <property type="entry name" value="Peptidase_S9_cat"/>
</dbReference>
<gene>
    <name evidence="3" type="ORF">GCM10010196_21360</name>
</gene>
<dbReference type="SUPFAM" id="SSF82171">
    <property type="entry name" value="DPP6 N-terminal domain-like"/>
    <property type="match status" value="1"/>
</dbReference>
<evidence type="ECO:0000259" key="2">
    <source>
        <dbReference type="Pfam" id="PF00326"/>
    </source>
</evidence>
<dbReference type="Gene3D" id="2.130.10.10">
    <property type="entry name" value="YVTN repeat-like/Quinoprotein amine dehydrogenase"/>
    <property type="match status" value="1"/>
</dbReference>
<dbReference type="GO" id="GO:0006508">
    <property type="term" value="P:proteolysis"/>
    <property type="evidence" value="ECO:0007669"/>
    <property type="project" value="InterPro"/>
</dbReference>
<keyword evidence="1 3" id="KW-0378">Hydrolase</keyword>